<proteinExistence type="predicted"/>
<evidence type="ECO:0000313" key="1">
    <source>
        <dbReference type="EMBL" id="MDC8784034.1"/>
    </source>
</evidence>
<sequence>MITYDYMQRLKRLEGYAELWRDDKKYIELKAGLYATLFFKHVDPSIHSNEAIREALIACWQDYWQLVGPEHQKRCYRFSRGVHADKYPSAKVPPIDVFLRDPENFDVYQYYVYGGVNEDDASEYCFNLGAFPIYGLPEHPEALGYLKLHAPLSFVTNGRLAEFVALIKRCAARLQVDQGHGGLGFLRTYNAESTTRAAEYQLSTVFSGVDIDVPALQLGDIFWSTKGGHIGINSPHWLNFLHDRWVQKLGGVEAIRAQLPADHFVVEPYEGGLFIQAGAYPEPGHRDDGLPPNYVLLNQVLKPIRAPEMGYCYGDTPGELARYQGAYEYFTRFDQPEPPKPDPLEENPVYAMSGEPCPRSGLWSPRSGDVPLPDGYVKKGNRMPMAEWHDSGGQLQRKVVKWRLVKAMD</sequence>
<comment type="caution">
    <text evidence="1">The sequence shown here is derived from an EMBL/GenBank/DDBJ whole genome shotgun (WGS) entry which is preliminary data.</text>
</comment>
<accession>A0ABT5KM97</accession>
<keyword evidence="2" id="KW-1185">Reference proteome</keyword>
<name>A0ABT5KM97_9BURK</name>
<gene>
    <name evidence="1" type="ORF">PRZ01_02375</name>
</gene>
<organism evidence="1 2">
    <name type="scientific">Roseateles koreensis</name>
    <dbReference type="NCBI Taxonomy" id="2987526"/>
    <lineage>
        <taxon>Bacteria</taxon>
        <taxon>Pseudomonadati</taxon>
        <taxon>Pseudomonadota</taxon>
        <taxon>Betaproteobacteria</taxon>
        <taxon>Burkholderiales</taxon>
        <taxon>Sphaerotilaceae</taxon>
        <taxon>Roseateles</taxon>
    </lineage>
</organism>
<dbReference type="RefSeq" id="WP_273595154.1">
    <property type="nucleotide sequence ID" value="NZ_JAQQXS010000002.1"/>
</dbReference>
<dbReference type="Pfam" id="PF11876">
    <property type="entry name" value="TsiV"/>
    <property type="match status" value="1"/>
</dbReference>
<dbReference type="Proteomes" id="UP001219862">
    <property type="component" value="Unassembled WGS sequence"/>
</dbReference>
<evidence type="ECO:0000313" key="2">
    <source>
        <dbReference type="Proteomes" id="UP001219862"/>
    </source>
</evidence>
<dbReference type="EMBL" id="JAQQXS010000002">
    <property type="protein sequence ID" value="MDC8784034.1"/>
    <property type="molecule type" value="Genomic_DNA"/>
</dbReference>
<protein>
    <submittedName>
        <fullName evidence="1">DUF3396 domain-containing protein</fullName>
    </submittedName>
</protein>
<reference evidence="1 2" key="1">
    <citation type="submission" date="2022-10" db="EMBL/GenBank/DDBJ databases">
        <title>paucibacter sp. hw8 Genome sequencing.</title>
        <authorList>
            <person name="Park S."/>
        </authorList>
    </citation>
    <scope>NUCLEOTIDE SEQUENCE [LARGE SCALE GENOMIC DNA]</scope>
    <source>
        <strain evidence="2">hw8</strain>
    </source>
</reference>
<dbReference type="InterPro" id="IPR021815">
    <property type="entry name" value="TsiV"/>
</dbReference>